<keyword evidence="8 11" id="KW-0067">ATP-binding</keyword>
<evidence type="ECO:0000256" key="9">
    <source>
        <dbReference type="ARBA" id="ARBA00048743"/>
    </source>
</evidence>
<evidence type="ECO:0000256" key="10">
    <source>
        <dbReference type="ARBA" id="ARBA00057735"/>
    </source>
</evidence>
<keyword evidence="5 11" id="KW-0545">Nucleotide biosynthesis</keyword>
<evidence type="ECO:0000256" key="5">
    <source>
        <dbReference type="ARBA" id="ARBA00022727"/>
    </source>
</evidence>
<reference evidence="13 14" key="1">
    <citation type="submission" date="2020-02" db="EMBL/GenBank/DDBJ databases">
        <authorList>
            <person name="Kim Y.B."/>
            <person name="Roh S.W."/>
        </authorList>
    </citation>
    <scope>NUCLEOTIDE SEQUENCE [LARGE SCALE GENOMIC DNA]</scope>
    <source>
        <strain evidence="13 14">DSM 103574</strain>
    </source>
</reference>
<dbReference type="InterPro" id="IPR027417">
    <property type="entry name" value="P-loop_NTPase"/>
</dbReference>
<dbReference type="Proteomes" id="UP000466848">
    <property type="component" value="Chromosome"/>
</dbReference>
<dbReference type="InterPro" id="IPR018095">
    <property type="entry name" value="Thymidylate_kin_CS"/>
</dbReference>
<evidence type="ECO:0000313" key="13">
    <source>
        <dbReference type="EMBL" id="QIB70124.1"/>
    </source>
</evidence>
<dbReference type="SUPFAM" id="SSF52540">
    <property type="entry name" value="P-loop containing nucleoside triphosphate hydrolases"/>
    <property type="match status" value="1"/>
</dbReference>
<proteinExistence type="inferred from homology"/>
<dbReference type="PANTHER" id="PTHR10344:SF4">
    <property type="entry name" value="UMP-CMP KINASE 2, MITOCHONDRIAL"/>
    <property type="match status" value="1"/>
</dbReference>
<dbReference type="GO" id="GO:0004798">
    <property type="term" value="F:dTMP kinase activity"/>
    <property type="evidence" value="ECO:0007669"/>
    <property type="project" value="UniProtKB-UniRule"/>
</dbReference>
<dbReference type="EMBL" id="CP048649">
    <property type="protein sequence ID" value="QIB70124.1"/>
    <property type="molecule type" value="Genomic_DNA"/>
</dbReference>
<dbReference type="KEGG" id="abut:Ami103574_12830"/>
<dbReference type="PANTHER" id="PTHR10344">
    <property type="entry name" value="THYMIDYLATE KINASE"/>
    <property type="match status" value="1"/>
</dbReference>
<protein>
    <recommendedName>
        <fullName evidence="3 11">Thymidylate kinase</fullName>
        <ecNumber evidence="2 11">2.7.4.9</ecNumber>
    </recommendedName>
    <alternativeName>
        <fullName evidence="11">dTMP kinase</fullName>
    </alternativeName>
</protein>
<dbReference type="PROSITE" id="PS01331">
    <property type="entry name" value="THYMIDYLATE_KINASE"/>
    <property type="match status" value="1"/>
</dbReference>
<organism evidence="13 14">
    <name type="scientific">Aminipila butyrica</name>
    <dbReference type="NCBI Taxonomy" id="433296"/>
    <lineage>
        <taxon>Bacteria</taxon>
        <taxon>Bacillati</taxon>
        <taxon>Bacillota</taxon>
        <taxon>Clostridia</taxon>
        <taxon>Peptostreptococcales</taxon>
        <taxon>Anaerovoracaceae</taxon>
        <taxon>Aminipila</taxon>
    </lineage>
</organism>
<comment type="catalytic activity">
    <reaction evidence="9 11">
        <text>dTMP + ATP = dTDP + ADP</text>
        <dbReference type="Rhea" id="RHEA:13517"/>
        <dbReference type="ChEBI" id="CHEBI:30616"/>
        <dbReference type="ChEBI" id="CHEBI:58369"/>
        <dbReference type="ChEBI" id="CHEBI:63528"/>
        <dbReference type="ChEBI" id="CHEBI:456216"/>
        <dbReference type="EC" id="2.7.4.9"/>
    </reaction>
</comment>
<accession>A0A858BZG0</accession>
<dbReference type="GO" id="GO:0005829">
    <property type="term" value="C:cytosol"/>
    <property type="evidence" value="ECO:0007669"/>
    <property type="project" value="TreeGrafter"/>
</dbReference>
<evidence type="ECO:0000256" key="3">
    <source>
        <dbReference type="ARBA" id="ARBA00017144"/>
    </source>
</evidence>
<dbReference type="Pfam" id="PF02223">
    <property type="entry name" value="Thymidylate_kin"/>
    <property type="match status" value="1"/>
</dbReference>
<sequence>MKRGLFISIEGPDGSGKSTQINLLRDFFNCQERAVILTREPGGTVISEKIRQIILDKEHTEMDPMTEALLYAAARAQHVAEIIKPALEKGITVICDRFVDSSIAYQGYGRQLAQPVQVINEYAVAGCMPDVTFLLKIDPSVGKKRIREEEQDRLEKEKLEFHQAVFQGYLAMEKAYPQRIIGIDASRSIEEVSQDILVHLSRLSKDLQQTER</sequence>
<keyword evidence="4 11" id="KW-0808">Transferase</keyword>
<evidence type="ECO:0000256" key="7">
    <source>
        <dbReference type="ARBA" id="ARBA00022777"/>
    </source>
</evidence>
<evidence type="ECO:0000256" key="2">
    <source>
        <dbReference type="ARBA" id="ARBA00012980"/>
    </source>
</evidence>
<dbReference type="HAMAP" id="MF_00165">
    <property type="entry name" value="Thymidylate_kinase"/>
    <property type="match status" value="1"/>
</dbReference>
<evidence type="ECO:0000256" key="4">
    <source>
        <dbReference type="ARBA" id="ARBA00022679"/>
    </source>
</evidence>
<dbReference type="FunFam" id="3.40.50.300:FF:000225">
    <property type="entry name" value="Thymidylate kinase"/>
    <property type="match status" value="1"/>
</dbReference>
<keyword evidence="7 11" id="KW-0418">Kinase</keyword>
<dbReference type="InterPro" id="IPR018094">
    <property type="entry name" value="Thymidylate_kinase"/>
</dbReference>
<dbReference type="EC" id="2.7.4.9" evidence="2 11"/>
<dbReference type="CDD" id="cd01672">
    <property type="entry name" value="TMPK"/>
    <property type="match status" value="1"/>
</dbReference>
<evidence type="ECO:0000313" key="14">
    <source>
        <dbReference type="Proteomes" id="UP000466848"/>
    </source>
</evidence>
<evidence type="ECO:0000259" key="12">
    <source>
        <dbReference type="Pfam" id="PF02223"/>
    </source>
</evidence>
<feature type="binding site" evidence="11">
    <location>
        <begin position="11"/>
        <end position="18"/>
    </location>
    <ligand>
        <name>ATP</name>
        <dbReference type="ChEBI" id="CHEBI:30616"/>
    </ligand>
</feature>
<dbReference type="AlphaFoldDB" id="A0A858BZG0"/>
<evidence type="ECO:0000256" key="8">
    <source>
        <dbReference type="ARBA" id="ARBA00022840"/>
    </source>
</evidence>
<keyword evidence="6 11" id="KW-0547">Nucleotide-binding</keyword>
<evidence type="ECO:0000256" key="11">
    <source>
        <dbReference type="HAMAP-Rule" id="MF_00165"/>
    </source>
</evidence>
<dbReference type="NCBIfam" id="TIGR00041">
    <property type="entry name" value="DTMP_kinase"/>
    <property type="match status" value="1"/>
</dbReference>
<comment type="similarity">
    <text evidence="1 11">Belongs to the thymidylate kinase family.</text>
</comment>
<comment type="function">
    <text evidence="10 11">Phosphorylation of dTMP to form dTDP in both de novo and salvage pathways of dTTP synthesis.</text>
</comment>
<evidence type="ECO:0000256" key="1">
    <source>
        <dbReference type="ARBA" id="ARBA00009776"/>
    </source>
</evidence>
<gene>
    <name evidence="11" type="primary">tmk</name>
    <name evidence="13" type="ORF">Ami103574_12830</name>
</gene>
<dbReference type="RefSeq" id="WP_163067363.1">
    <property type="nucleotide sequence ID" value="NZ_CP048649.1"/>
</dbReference>
<dbReference type="GO" id="GO:0005524">
    <property type="term" value="F:ATP binding"/>
    <property type="evidence" value="ECO:0007669"/>
    <property type="project" value="UniProtKB-UniRule"/>
</dbReference>
<feature type="domain" description="Thymidylate kinase-like" evidence="12">
    <location>
        <begin position="9"/>
        <end position="196"/>
    </location>
</feature>
<dbReference type="Gene3D" id="3.40.50.300">
    <property type="entry name" value="P-loop containing nucleotide triphosphate hydrolases"/>
    <property type="match status" value="1"/>
</dbReference>
<dbReference type="GO" id="GO:0006235">
    <property type="term" value="P:dTTP biosynthetic process"/>
    <property type="evidence" value="ECO:0007669"/>
    <property type="project" value="UniProtKB-UniRule"/>
</dbReference>
<evidence type="ECO:0000256" key="6">
    <source>
        <dbReference type="ARBA" id="ARBA00022741"/>
    </source>
</evidence>
<dbReference type="InterPro" id="IPR039430">
    <property type="entry name" value="Thymidylate_kin-like_dom"/>
</dbReference>
<name>A0A858BZG0_9FIRM</name>
<keyword evidence="14" id="KW-1185">Reference proteome</keyword>
<dbReference type="GO" id="GO:0006227">
    <property type="term" value="P:dUDP biosynthetic process"/>
    <property type="evidence" value="ECO:0007669"/>
    <property type="project" value="TreeGrafter"/>
</dbReference>
<dbReference type="GO" id="GO:0006233">
    <property type="term" value="P:dTDP biosynthetic process"/>
    <property type="evidence" value="ECO:0007669"/>
    <property type="project" value="InterPro"/>
</dbReference>